<keyword evidence="2" id="KW-1185">Reference proteome</keyword>
<dbReference type="STRING" id="192814.GCA_900166575_00337"/>
<evidence type="ECO:0000313" key="1">
    <source>
        <dbReference type="EMBL" id="TGB03467.1"/>
    </source>
</evidence>
<dbReference type="RefSeq" id="WP_135326198.1">
    <property type="nucleotide sequence ID" value="NZ_SRJC01000001.1"/>
</dbReference>
<evidence type="ECO:0000313" key="2">
    <source>
        <dbReference type="Proteomes" id="UP000297982"/>
    </source>
</evidence>
<organism evidence="1 2">
    <name type="scientific">Halobacillus salinus</name>
    <dbReference type="NCBI Taxonomy" id="192814"/>
    <lineage>
        <taxon>Bacteria</taxon>
        <taxon>Bacillati</taxon>
        <taxon>Bacillota</taxon>
        <taxon>Bacilli</taxon>
        <taxon>Bacillales</taxon>
        <taxon>Bacillaceae</taxon>
        <taxon>Halobacillus</taxon>
    </lineage>
</organism>
<proteinExistence type="predicted"/>
<dbReference type="EMBL" id="SRJC01000001">
    <property type="protein sequence ID" value="TGB03467.1"/>
    <property type="molecule type" value="Genomic_DNA"/>
</dbReference>
<protein>
    <recommendedName>
        <fullName evidence="3">DUF5081 family protein</fullName>
    </recommendedName>
</protein>
<accession>A0A4Z0H0V3</accession>
<dbReference type="Proteomes" id="UP000297982">
    <property type="component" value="Unassembled WGS sequence"/>
</dbReference>
<name>A0A4Z0H0V3_9BACI</name>
<reference evidence="1 2" key="1">
    <citation type="journal article" date="2003" name="Int. J. Syst. Evol. Microbiol.">
        <title>Halobacillus salinus sp. nov., isolated from a salt lake on the coast of the East Sea in Korea.</title>
        <authorList>
            <person name="Yoon J.H."/>
            <person name="Kang K.H."/>
            <person name="Park Y.H."/>
        </authorList>
    </citation>
    <scope>NUCLEOTIDE SEQUENCE [LARGE SCALE GENOMIC DNA]</scope>
    <source>
        <strain evidence="1 2">HSL-3</strain>
    </source>
</reference>
<gene>
    <name evidence="1" type="ORF">E4663_00220</name>
</gene>
<dbReference type="AlphaFoldDB" id="A0A4Z0H0V3"/>
<evidence type="ECO:0008006" key="3">
    <source>
        <dbReference type="Google" id="ProtNLM"/>
    </source>
</evidence>
<comment type="caution">
    <text evidence="1">The sequence shown here is derived from an EMBL/GenBank/DDBJ whole genome shotgun (WGS) entry which is preliminary data.</text>
</comment>
<sequence>MEHLLTCTTEELALMMAVSDHPKTARGMMDESFGKKTEREWIAIMEAMSHQLIMKRMWDSEKEKNDENPLNEEVRSFIDKYVHSERMIRCSNLPMQSVLMLHHYEGDQWLFHLIDRDIVHEFALLESSEIKATIRDFYGIEYESYAGEQTFDLTYRDFDRLRDPKKVEKIQRKTPFTESEEHSFELFTEDLKRFDWTLFNITNFSIDSRGDQSFAENILFFLPSHRGIWISEHQEEQDRPAHFYLADYEEWDTILQGIQDFVELQTQEA</sequence>